<evidence type="ECO:0000313" key="2">
    <source>
        <dbReference type="EMBL" id="CAJ1938970.1"/>
    </source>
</evidence>
<evidence type="ECO:0000313" key="3">
    <source>
        <dbReference type="Proteomes" id="UP001295423"/>
    </source>
</evidence>
<proteinExistence type="predicted"/>
<reference evidence="2" key="1">
    <citation type="submission" date="2023-08" db="EMBL/GenBank/DDBJ databases">
        <authorList>
            <person name="Audoor S."/>
            <person name="Bilcke G."/>
        </authorList>
    </citation>
    <scope>NUCLEOTIDE SEQUENCE</scope>
</reference>
<dbReference type="EMBL" id="CAKOGP040000779">
    <property type="protein sequence ID" value="CAJ1938970.1"/>
    <property type="molecule type" value="Genomic_DNA"/>
</dbReference>
<sequence>MFRTILSILLIASSAKAFVTNGNSMRTSAMLLQDQSMAFDEKVAILAAREFQLEEKEDKDVEQTRIWLNPDGTVTLSDTDGPKFVGYEGRWSMVDEASNPFRMLLYRKYGGGMKQIHSTDMGEFDYTVRREFKGDLNMIGSTVNVEGVVNLLDENGGSGYEVGYFALIDNSADLEQ</sequence>
<accession>A0AAD2CQ69</accession>
<name>A0AAD2CQ69_9STRA</name>
<feature type="signal peptide" evidence="1">
    <location>
        <begin position="1"/>
        <end position="17"/>
    </location>
</feature>
<dbReference type="Proteomes" id="UP001295423">
    <property type="component" value="Unassembled WGS sequence"/>
</dbReference>
<gene>
    <name evidence="2" type="ORF">CYCCA115_LOCUS6359</name>
</gene>
<dbReference type="AlphaFoldDB" id="A0AAD2CQ69"/>
<comment type="caution">
    <text evidence="2">The sequence shown here is derived from an EMBL/GenBank/DDBJ whole genome shotgun (WGS) entry which is preliminary data.</text>
</comment>
<protein>
    <submittedName>
        <fullName evidence="2">Uncharacterized protein</fullName>
    </submittedName>
</protein>
<keyword evidence="1" id="KW-0732">Signal</keyword>
<evidence type="ECO:0000256" key="1">
    <source>
        <dbReference type="SAM" id="SignalP"/>
    </source>
</evidence>
<keyword evidence="3" id="KW-1185">Reference proteome</keyword>
<organism evidence="2 3">
    <name type="scientific">Cylindrotheca closterium</name>
    <dbReference type="NCBI Taxonomy" id="2856"/>
    <lineage>
        <taxon>Eukaryota</taxon>
        <taxon>Sar</taxon>
        <taxon>Stramenopiles</taxon>
        <taxon>Ochrophyta</taxon>
        <taxon>Bacillariophyta</taxon>
        <taxon>Bacillariophyceae</taxon>
        <taxon>Bacillariophycidae</taxon>
        <taxon>Bacillariales</taxon>
        <taxon>Bacillariaceae</taxon>
        <taxon>Cylindrotheca</taxon>
    </lineage>
</organism>
<feature type="chain" id="PRO_5041941580" evidence="1">
    <location>
        <begin position="18"/>
        <end position="176"/>
    </location>
</feature>